<dbReference type="InterPro" id="IPR036390">
    <property type="entry name" value="WH_DNA-bd_sf"/>
</dbReference>
<feature type="compositionally biased region" description="Polar residues" evidence="6">
    <location>
        <begin position="258"/>
        <end position="274"/>
    </location>
</feature>
<sequence length="283" mass="32211">MLFEMAHVSTEIQVVSPKYGPTSSGMYSRSLLCDQTFSGDLDLRSMIEENVFKALSEESLIKRPCYKHCVSEPDEDNDFRSLTYPGKLWKMVGNDQFKSICWDDNGTSIVMDEDVFMKENLERKSPFRIFEPGSMKSLVRQLNLYGFSKVQQNFRRSVSLADFQAEEKEVSVLSKLTIIHGHSQSSYNEANGRVVNFITTKTSTSQYSILSPIQCNYFGLMEEPPTFPNGYHKISASEGRFSKLQPVRNPRIPVPELANTSATSLSRPNHQPSSAYERHPNYN</sequence>
<dbReference type="InterPro" id="IPR036388">
    <property type="entry name" value="WH-like_DNA-bd_sf"/>
</dbReference>
<evidence type="ECO:0000256" key="1">
    <source>
        <dbReference type="ARBA" id="ARBA00004123"/>
    </source>
</evidence>
<feature type="region of interest" description="Disordered" evidence="6">
    <location>
        <begin position="244"/>
        <end position="283"/>
    </location>
</feature>
<evidence type="ECO:0000259" key="7">
    <source>
        <dbReference type="SMART" id="SM00415"/>
    </source>
</evidence>
<name>A0ABM5CX08_VICPA</name>
<keyword evidence="8" id="KW-1185">Reference proteome</keyword>
<dbReference type="SMART" id="SM00415">
    <property type="entry name" value="HSF"/>
    <property type="match status" value="1"/>
</dbReference>
<keyword evidence="3" id="KW-0238">DNA-binding</keyword>
<accession>A0ABM5CX08</accession>
<evidence type="ECO:0000256" key="3">
    <source>
        <dbReference type="ARBA" id="ARBA00023125"/>
    </source>
</evidence>
<dbReference type="PANTHER" id="PTHR10015">
    <property type="entry name" value="HEAT SHOCK TRANSCRIPTION FACTOR"/>
    <property type="match status" value="1"/>
</dbReference>
<protein>
    <submittedName>
        <fullName evidence="9">Heat shock transcription factor, Y-linked-like</fullName>
    </submittedName>
</protein>
<keyword evidence="4" id="KW-0539">Nucleus</keyword>
<dbReference type="Gene3D" id="1.10.10.10">
    <property type="entry name" value="Winged helix-like DNA-binding domain superfamily/Winged helix DNA-binding domain"/>
    <property type="match status" value="1"/>
</dbReference>
<evidence type="ECO:0000256" key="6">
    <source>
        <dbReference type="SAM" id="MobiDB-lite"/>
    </source>
</evidence>
<feature type="domain" description="HSF-type DNA-binding" evidence="7">
    <location>
        <begin position="80"/>
        <end position="182"/>
    </location>
</feature>
<evidence type="ECO:0000256" key="2">
    <source>
        <dbReference type="ARBA" id="ARBA00006403"/>
    </source>
</evidence>
<dbReference type="GeneID" id="140692828"/>
<dbReference type="InterPro" id="IPR000232">
    <property type="entry name" value="HSF_DNA-bd"/>
</dbReference>
<proteinExistence type="inferred from homology"/>
<dbReference type="PANTHER" id="PTHR10015:SF336">
    <property type="entry name" value="HEAT SHOCK TRANSCRIPTION FACTOR, Y-LINKED"/>
    <property type="match status" value="1"/>
</dbReference>
<comment type="subcellular location">
    <subcellularLocation>
        <location evidence="1">Nucleus</location>
    </subcellularLocation>
</comment>
<evidence type="ECO:0000313" key="9">
    <source>
        <dbReference type="RefSeq" id="XP_072813190.1"/>
    </source>
</evidence>
<evidence type="ECO:0000256" key="5">
    <source>
        <dbReference type="RuleBase" id="RU004020"/>
    </source>
</evidence>
<gene>
    <name evidence="9" type="primary">LOC140692828</name>
</gene>
<dbReference type="Proteomes" id="UP001652581">
    <property type="component" value="Unplaced"/>
</dbReference>
<reference evidence="9" key="1">
    <citation type="submission" date="2025-08" db="UniProtKB">
        <authorList>
            <consortium name="RefSeq"/>
        </authorList>
    </citation>
    <scope>IDENTIFICATION</scope>
</reference>
<dbReference type="RefSeq" id="XP_072813190.1">
    <property type="nucleotide sequence ID" value="XM_072957089.1"/>
</dbReference>
<organism evidence="8 9">
    <name type="scientific">Vicugna pacos</name>
    <name type="common">Alpaca</name>
    <name type="synonym">Lama pacos</name>
    <dbReference type="NCBI Taxonomy" id="30538"/>
    <lineage>
        <taxon>Eukaryota</taxon>
        <taxon>Metazoa</taxon>
        <taxon>Chordata</taxon>
        <taxon>Craniata</taxon>
        <taxon>Vertebrata</taxon>
        <taxon>Euteleostomi</taxon>
        <taxon>Mammalia</taxon>
        <taxon>Eutheria</taxon>
        <taxon>Laurasiatheria</taxon>
        <taxon>Artiodactyla</taxon>
        <taxon>Tylopoda</taxon>
        <taxon>Camelidae</taxon>
        <taxon>Vicugna</taxon>
    </lineage>
</organism>
<dbReference type="SUPFAM" id="SSF46785">
    <property type="entry name" value="Winged helix' DNA-binding domain"/>
    <property type="match status" value="1"/>
</dbReference>
<evidence type="ECO:0000256" key="4">
    <source>
        <dbReference type="ARBA" id="ARBA00023242"/>
    </source>
</evidence>
<dbReference type="Pfam" id="PF00447">
    <property type="entry name" value="HSF_DNA-bind"/>
    <property type="match status" value="1"/>
</dbReference>
<comment type="similarity">
    <text evidence="2 5">Belongs to the HSF family.</text>
</comment>
<evidence type="ECO:0000313" key="8">
    <source>
        <dbReference type="Proteomes" id="UP001652581"/>
    </source>
</evidence>